<evidence type="ECO:0000259" key="11">
    <source>
        <dbReference type="Pfam" id="PF01648"/>
    </source>
</evidence>
<dbReference type="EC" id="2.7.8.7" evidence="10"/>
<keyword evidence="7 10" id="KW-0275">Fatty acid biosynthesis</keyword>
<comment type="cofactor">
    <cofactor evidence="10">
        <name>Mg(2+)</name>
        <dbReference type="ChEBI" id="CHEBI:18420"/>
    </cofactor>
</comment>
<evidence type="ECO:0000256" key="10">
    <source>
        <dbReference type="HAMAP-Rule" id="MF_00101"/>
    </source>
</evidence>
<dbReference type="GO" id="GO:0006633">
    <property type="term" value="P:fatty acid biosynthetic process"/>
    <property type="evidence" value="ECO:0007669"/>
    <property type="project" value="UniProtKB-UniRule"/>
</dbReference>
<comment type="caution">
    <text evidence="12">The sequence shown here is derived from an EMBL/GenBank/DDBJ whole genome shotgun (WGS) entry which is preliminary data.</text>
</comment>
<comment type="function">
    <text evidence="10">Transfers the 4'-phosphopantetheine moiety from coenzyme A to a Ser of acyl-carrier-protein.</text>
</comment>
<dbReference type="InterPro" id="IPR004568">
    <property type="entry name" value="Ppantetheine-prot_Trfase_dom"/>
</dbReference>
<dbReference type="SUPFAM" id="SSF56214">
    <property type="entry name" value="4'-phosphopantetheinyl transferase"/>
    <property type="match status" value="1"/>
</dbReference>
<dbReference type="NCBIfam" id="TIGR00556">
    <property type="entry name" value="pantethn_trn"/>
    <property type="match status" value="1"/>
</dbReference>
<keyword evidence="1 10" id="KW-0444">Lipid biosynthesis</keyword>
<evidence type="ECO:0000256" key="7">
    <source>
        <dbReference type="ARBA" id="ARBA00023160"/>
    </source>
</evidence>
<dbReference type="InterPro" id="IPR002582">
    <property type="entry name" value="ACPS"/>
</dbReference>
<evidence type="ECO:0000313" key="13">
    <source>
        <dbReference type="Proteomes" id="UP000245634"/>
    </source>
</evidence>
<dbReference type="GO" id="GO:0000287">
    <property type="term" value="F:magnesium ion binding"/>
    <property type="evidence" value="ECO:0007669"/>
    <property type="project" value="UniProtKB-UniRule"/>
</dbReference>
<evidence type="ECO:0000256" key="5">
    <source>
        <dbReference type="ARBA" id="ARBA00022842"/>
    </source>
</evidence>
<evidence type="ECO:0000256" key="4">
    <source>
        <dbReference type="ARBA" id="ARBA00022832"/>
    </source>
</evidence>
<name>A0A316D588_9BACL</name>
<keyword evidence="4 10" id="KW-0276">Fatty acid metabolism</keyword>
<dbReference type="RefSeq" id="WP_109690935.1">
    <property type="nucleotide sequence ID" value="NZ_QGGL01000021.1"/>
</dbReference>
<dbReference type="GO" id="GO:0005737">
    <property type="term" value="C:cytoplasm"/>
    <property type="evidence" value="ECO:0007669"/>
    <property type="project" value="UniProtKB-SubCell"/>
</dbReference>
<keyword evidence="13" id="KW-1185">Reference proteome</keyword>
<dbReference type="Pfam" id="PF01648">
    <property type="entry name" value="ACPS"/>
    <property type="match status" value="1"/>
</dbReference>
<dbReference type="HAMAP" id="MF_00101">
    <property type="entry name" value="AcpS"/>
    <property type="match status" value="1"/>
</dbReference>
<reference evidence="12 13" key="1">
    <citation type="submission" date="2018-05" db="EMBL/GenBank/DDBJ databases">
        <title>Genomic Encyclopedia of Type Strains, Phase IV (KMG-IV): sequencing the most valuable type-strain genomes for metagenomic binning, comparative biology and taxonomic classification.</title>
        <authorList>
            <person name="Goeker M."/>
        </authorList>
    </citation>
    <scope>NUCLEOTIDE SEQUENCE [LARGE SCALE GENOMIC DNA]</scope>
    <source>
        <strain evidence="12 13">DSM 18773</strain>
    </source>
</reference>
<comment type="catalytic activity">
    <reaction evidence="8 10">
        <text>apo-[ACP] + CoA = holo-[ACP] + adenosine 3',5'-bisphosphate + H(+)</text>
        <dbReference type="Rhea" id="RHEA:12068"/>
        <dbReference type="Rhea" id="RHEA-COMP:9685"/>
        <dbReference type="Rhea" id="RHEA-COMP:9690"/>
        <dbReference type="ChEBI" id="CHEBI:15378"/>
        <dbReference type="ChEBI" id="CHEBI:29999"/>
        <dbReference type="ChEBI" id="CHEBI:57287"/>
        <dbReference type="ChEBI" id="CHEBI:58343"/>
        <dbReference type="ChEBI" id="CHEBI:64479"/>
        <dbReference type="EC" id="2.7.8.7"/>
    </reaction>
</comment>
<keyword evidence="5 10" id="KW-0460">Magnesium</keyword>
<protein>
    <recommendedName>
        <fullName evidence="10">Holo-[acyl-carrier-protein] synthase</fullName>
        <shortName evidence="10">Holo-ACP synthase</shortName>
        <ecNumber evidence="10">2.7.8.7</ecNumber>
    </recommendedName>
    <alternativeName>
        <fullName evidence="10">4'-phosphopantetheinyl transferase AcpS</fullName>
    </alternativeName>
</protein>
<dbReference type="EMBL" id="QGGL01000021">
    <property type="protein sequence ID" value="PWK05944.1"/>
    <property type="molecule type" value="Genomic_DNA"/>
</dbReference>
<evidence type="ECO:0000256" key="1">
    <source>
        <dbReference type="ARBA" id="ARBA00022516"/>
    </source>
</evidence>
<comment type="function">
    <text evidence="9">Transfers the 4'-phosphopantetheine moiety from coenzyme A to the 'Ser-36' of acyl-carrier-protein.</text>
</comment>
<evidence type="ECO:0000256" key="2">
    <source>
        <dbReference type="ARBA" id="ARBA00022679"/>
    </source>
</evidence>
<keyword evidence="10" id="KW-0963">Cytoplasm</keyword>
<dbReference type="Proteomes" id="UP000245634">
    <property type="component" value="Unassembled WGS sequence"/>
</dbReference>
<accession>A0A316D588</accession>
<evidence type="ECO:0000256" key="9">
    <source>
        <dbReference type="ARBA" id="ARBA00054726"/>
    </source>
</evidence>
<dbReference type="GO" id="GO:0008897">
    <property type="term" value="F:holo-[acyl-carrier-protein] synthase activity"/>
    <property type="evidence" value="ECO:0007669"/>
    <property type="project" value="UniProtKB-UniRule"/>
</dbReference>
<evidence type="ECO:0000313" key="12">
    <source>
        <dbReference type="EMBL" id="PWK05944.1"/>
    </source>
</evidence>
<evidence type="ECO:0000256" key="3">
    <source>
        <dbReference type="ARBA" id="ARBA00022723"/>
    </source>
</evidence>
<dbReference type="NCBIfam" id="TIGR00516">
    <property type="entry name" value="acpS"/>
    <property type="match status" value="1"/>
</dbReference>
<feature type="binding site" evidence="10">
    <location>
        <position position="8"/>
    </location>
    <ligand>
        <name>Mg(2+)</name>
        <dbReference type="ChEBI" id="CHEBI:18420"/>
    </ligand>
</feature>
<feature type="domain" description="4'-phosphopantetheinyl transferase" evidence="11">
    <location>
        <begin position="5"/>
        <end position="117"/>
    </location>
</feature>
<evidence type="ECO:0000256" key="6">
    <source>
        <dbReference type="ARBA" id="ARBA00023098"/>
    </source>
</evidence>
<feature type="binding site" evidence="10">
    <location>
        <position position="57"/>
    </location>
    <ligand>
        <name>Mg(2+)</name>
        <dbReference type="ChEBI" id="CHEBI:18420"/>
    </ligand>
</feature>
<dbReference type="Gene3D" id="3.90.470.20">
    <property type="entry name" value="4'-phosphopantetheinyl transferase domain"/>
    <property type="match status" value="1"/>
</dbReference>
<organism evidence="12 13">
    <name type="scientific">Tumebacillus permanentifrigoris</name>
    <dbReference type="NCBI Taxonomy" id="378543"/>
    <lineage>
        <taxon>Bacteria</taxon>
        <taxon>Bacillati</taxon>
        <taxon>Bacillota</taxon>
        <taxon>Bacilli</taxon>
        <taxon>Bacillales</taxon>
        <taxon>Alicyclobacillaceae</taxon>
        <taxon>Tumebacillus</taxon>
    </lineage>
</organism>
<keyword evidence="3 10" id="KW-0479">Metal-binding</keyword>
<comment type="similarity">
    <text evidence="10">Belongs to the P-Pant transferase superfamily. AcpS family.</text>
</comment>
<dbReference type="InterPro" id="IPR008278">
    <property type="entry name" value="4-PPantetheinyl_Trfase_dom"/>
</dbReference>
<dbReference type="FunFam" id="3.90.470.20:FF:000001">
    <property type="entry name" value="Holo-[acyl-carrier-protein] synthase"/>
    <property type="match status" value="1"/>
</dbReference>
<sequence>MIIGTGIDITEIDRMANLLERHGVTIWQRVLAKEEREMFDNPKRRAEYLAGRWAAKEAASKALGTGIGKVGLHDLVITKTELGAPQLTLRGHAAELAAEFGITHTHVSISHSQQFAIAQVILERN</sequence>
<gene>
    <name evidence="10" type="primary">acpS</name>
    <name evidence="12" type="ORF">C7459_1216</name>
</gene>
<proteinExistence type="inferred from homology"/>
<keyword evidence="6 10" id="KW-0443">Lipid metabolism</keyword>
<comment type="subcellular location">
    <subcellularLocation>
        <location evidence="10">Cytoplasm</location>
    </subcellularLocation>
</comment>
<dbReference type="AlphaFoldDB" id="A0A316D588"/>
<dbReference type="OrthoDB" id="517356at2"/>
<dbReference type="InterPro" id="IPR037143">
    <property type="entry name" value="4-PPantetheinyl_Trfase_dom_sf"/>
</dbReference>
<evidence type="ECO:0000256" key="8">
    <source>
        <dbReference type="ARBA" id="ARBA00050875"/>
    </source>
</evidence>
<keyword evidence="2 10" id="KW-0808">Transferase</keyword>